<reference evidence="2 3" key="1">
    <citation type="submission" date="2024-06" db="EMBL/GenBank/DDBJ databases">
        <authorList>
            <person name="Kraege A."/>
            <person name="Thomma B."/>
        </authorList>
    </citation>
    <scope>NUCLEOTIDE SEQUENCE [LARGE SCALE GENOMIC DNA]</scope>
</reference>
<name>A0ABP1G382_9CHLO</name>
<accession>A0ABP1G382</accession>
<evidence type="ECO:0000313" key="2">
    <source>
        <dbReference type="EMBL" id="CAL5224292.1"/>
    </source>
</evidence>
<proteinExistence type="predicted"/>
<keyword evidence="3" id="KW-1185">Reference proteome</keyword>
<organism evidence="2 3">
    <name type="scientific">Coccomyxa viridis</name>
    <dbReference type="NCBI Taxonomy" id="1274662"/>
    <lineage>
        <taxon>Eukaryota</taxon>
        <taxon>Viridiplantae</taxon>
        <taxon>Chlorophyta</taxon>
        <taxon>core chlorophytes</taxon>
        <taxon>Trebouxiophyceae</taxon>
        <taxon>Trebouxiophyceae incertae sedis</taxon>
        <taxon>Coccomyxaceae</taxon>
        <taxon>Coccomyxa</taxon>
    </lineage>
</organism>
<dbReference type="InterPro" id="IPR036514">
    <property type="entry name" value="SGNH_hydro_sf"/>
</dbReference>
<dbReference type="SUPFAM" id="SSF52266">
    <property type="entry name" value="SGNH hydrolase"/>
    <property type="match status" value="1"/>
</dbReference>
<dbReference type="Pfam" id="PF13472">
    <property type="entry name" value="Lipase_GDSL_2"/>
    <property type="match status" value="1"/>
</dbReference>
<evidence type="ECO:0000313" key="3">
    <source>
        <dbReference type="Proteomes" id="UP001497392"/>
    </source>
</evidence>
<dbReference type="EMBL" id="CAXHTA020000010">
    <property type="protein sequence ID" value="CAL5224292.1"/>
    <property type="molecule type" value="Genomic_DNA"/>
</dbReference>
<gene>
    <name evidence="2" type="primary">g6958</name>
    <name evidence="2" type="ORF">VP750_LOCUS5951</name>
</gene>
<dbReference type="Proteomes" id="UP001497392">
    <property type="component" value="Unassembled WGS sequence"/>
</dbReference>
<feature type="domain" description="SGNH hydrolase-type esterase" evidence="1">
    <location>
        <begin position="56"/>
        <end position="260"/>
    </location>
</feature>
<comment type="caution">
    <text evidence="2">The sequence shown here is derived from an EMBL/GenBank/DDBJ whole genome shotgun (WGS) entry which is preliminary data.</text>
</comment>
<dbReference type="Gene3D" id="3.40.50.1110">
    <property type="entry name" value="SGNH hydrolase"/>
    <property type="match status" value="1"/>
</dbReference>
<evidence type="ECO:0000259" key="1">
    <source>
        <dbReference type="Pfam" id="PF13472"/>
    </source>
</evidence>
<protein>
    <submittedName>
        <fullName evidence="2">G6958 protein</fullName>
    </submittedName>
</protein>
<dbReference type="InterPro" id="IPR013830">
    <property type="entry name" value="SGNH_hydro"/>
</dbReference>
<sequence length="347" mass="37564">MAAAVSAAQNYTNLCSCTDLLWVPQPSSAWEVINWHSKLVAELNAARATGGSDVLFYGDSITMRWRDDWPANQWGVGPPPPDTPGGTPMGVFNQTFRTSYTSEILGIGSDTTANLFWRIMNGELPIGTHPKLAVVMIGTNDLGYTEACFRNGSDIAEAAPGTISRMRHMFSYIRRNMPIMQILVVGILPRGAWSLPDPYAWPNRLTEGIALVNNASAALPKEDPMIHYIDCGAGFINAGNHSVNSTLLPEELHPDTAGFRVLAACLKPVVDALVLGPQPKWDNIPPLPEIKDNFTRTCSDYEGLKITTMAASVEPKTIAQAPKASTNTLYSALASSNINETSYSIPA</sequence>